<protein>
    <submittedName>
        <fullName evidence="1">Uncharacterized protein</fullName>
    </submittedName>
</protein>
<comment type="caution">
    <text evidence="1">The sequence shown here is derived from an EMBL/GenBank/DDBJ whole genome shotgun (WGS) entry which is preliminary data.</text>
</comment>
<dbReference type="Proteomes" id="UP001558652">
    <property type="component" value="Unassembled WGS sequence"/>
</dbReference>
<name>A0ABD0YCF7_9HEMI</name>
<keyword evidence="2" id="KW-1185">Reference proteome</keyword>
<sequence length="122" mass="13266">METCTLHGRRGAGDIWRPPEMIILWPYSTDKEPFMNGSSSRDSALVLVGTTMATSLASSARGLLPFSCGIRIRANASQLRPESGIRCRCSCGLVRNPSWRSLRPEAISSYTTTGLQSTTRGS</sequence>
<gene>
    <name evidence="1" type="ORF">AAG570_005428</name>
</gene>
<dbReference type="EMBL" id="JBFDAA010000018">
    <property type="protein sequence ID" value="KAL1115933.1"/>
    <property type="molecule type" value="Genomic_DNA"/>
</dbReference>
<reference evidence="1 2" key="1">
    <citation type="submission" date="2024-07" db="EMBL/GenBank/DDBJ databases">
        <title>Chromosome-level genome assembly of the water stick insect Ranatra chinensis (Heteroptera: Nepidae).</title>
        <authorList>
            <person name="Liu X."/>
        </authorList>
    </citation>
    <scope>NUCLEOTIDE SEQUENCE [LARGE SCALE GENOMIC DNA]</scope>
    <source>
        <strain evidence="1">Cailab_2021Rc</strain>
        <tissue evidence="1">Muscle</tissue>
    </source>
</reference>
<evidence type="ECO:0000313" key="1">
    <source>
        <dbReference type="EMBL" id="KAL1115933.1"/>
    </source>
</evidence>
<proteinExistence type="predicted"/>
<evidence type="ECO:0000313" key="2">
    <source>
        <dbReference type="Proteomes" id="UP001558652"/>
    </source>
</evidence>
<dbReference type="AlphaFoldDB" id="A0ABD0YCF7"/>
<organism evidence="1 2">
    <name type="scientific">Ranatra chinensis</name>
    <dbReference type="NCBI Taxonomy" id="642074"/>
    <lineage>
        <taxon>Eukaryota</taxon>
        <taxon>Metazoa</taxon>
        <taxon>Ecdysozoa</taxon>
        <taxon>Arthropoda</taxon>
        <taxon>Hexapoda</taxon>
        <taxon>Insecta</taxon>
        <taxon>Pterygota</taxon>
        <taxon>Neoptera</taxon>
        <taxon>Paraneoptera</taxon>
        <taxon>Hemiptera</taxon>
        <taxon>Heteroptera</taxon>
        <taxon>Panheteroptera</taxon>
        <taxon>Nepomorpha</taxon>
        <taxon>Nepidae</taxon>
        <taxon>Ranatrinae</taxon>
        <taxon>Ranatra</taxon>
    </lineage>
</organism>
<accession>A0ABD0YCF7</accession>